<name>A0A4Y7L626_PAPSO</name>
<evidence type="ECO:0000313" key="1">
    <source>
        <dbReference type="EMBL" id="RZC80994.1"/>
    </source>
</evidence>
<evidence type="ECO:0000313" key="2">
    <source>
        <dbReference type="Proteomes" id="UP000316621"/>
    </source>
</evidence>
<proteinExistence type="predicted"/>
<dbReference type="Gramene" id="RZC80994">
    <property type="protein sequence ID" value="RZC80994"/>
    <property type="gene ID" value="C5167_043566"/>
</dbReference>
<dbReference type="Proteomes" id="UP000316621">
    <property type="component" value="Chromosome 10"/>
</dbReference>
<reference evidence="1 2" key="1">
    <citation type="journal article" date="2018" name="Science">
        <title>The opium poppy genome and morphinan production.</title>
        <authorList>
            <person name="Guo L."/>
            <person name="Winzer T."/>
            <person name="Yang X."/>
            <person name="Li Y."/>
            <person name="Ning Z."/>
            <person name="He Z."/>
            <person name="Teodor R."/>
            <person name="Lu Y."/>
            <person name="Bowser T.A."/>
            <person name="Graham I.A."/>
            <person name="Ye K."/>
        </authorList>
    </citation>
    <scope>NUCLEOTIDE SEQUENCE [LARGE SCALE GENOMIC DNA]</scope>
    <source>
        <strain evidence="2">cv. HN1</strain>
        <tissue evidence="1">Leaves</tissue>
    </source>
</reference>
<sequence length="99" mass="11168">MGVNNPRMGTIINENLHVQGNEIVEMIKKTKNREKRGGICKRLEESLVIYLAQDSNIMWIVHVYGRLVYHREGLGNAYADILAKHGDGAISSPRIPNLQ</sequence>
<dbReference type="AlphaFoldDB" id="A0A4Y7L626"/>
<accession>A0A4Y7L626</accession>
<keyword evidence="2" id="KW-1185">Reference proteome</keyword>
<gene>
    <name evidence="1" type="ORF">C5167_043566</name>
</gene>
<organism evidence="1 2">
    <name type="scientific">Papaver somniferum</name>
    <name type="common">Opium poppy</name>
    <dbReference type="NCBI Taxonomy" id="3469"/>
    <lineage>
        <taxon>Eukaryota</taxon>
        <taxon>Viridiplantae</taxon>
        <taxon>Streptophyta</taxon>
        <taxon>Embryophyta</taxon>
        <taxon>Tracheophyta</taxon>
        <taxon>Spermatophyta</taxon>
        <taxon>Magnoliopsida</taxon>
        <taxon>Ranunculales</taxon>
        <taxon>Papaveraceae</taxon>
        <taxon>Papaveroideae</taxon>
        <taxon>Papaver</taxon>
    </lineage>
</organism>
<dbReference type="EMBL" id="CM010724">
    <property type="protein sequence ID" value="RZC80994.1"/>
    <property type="molecule type" value="Genomic_DNA"/>
</dbReference>
<protein>
    <submittedName>
        <fullName evidence="1">Uncharacterized protein</fullName>
    </submittedName>
</protein>